<dbReference type="EMBL" id="VULR01000018">
    <property type="protein sequence ID" value="MSS44184.1"/>
    <property type="molecule type" value="Genomic_DNA"/>
</dbReference>
<dbReference type="InterPro" id="IPR043519">
    <property type="entry name" value="NT_sf"/>
</dbReference>
<keyword evidence="2" id="KW-0808">Transferase</keyword>
<dbReference type="RefSeq" id="WP_154484856.1">
    <property type="nucleotide sequence ID" value="NZ_VULR01000018.1"/>
</dbReference>
<accession>A0A844FJF3</accession>
<dbReference type="OrthoDB" id="90159at2"/>
<dbReference type="NCBIfam" id="NF047752">
    <property type="entry name" value="MntA_antitoxin"/>
    <property type="match status" value="1"/>
</dbReference>
<dbReference type="Proteomes" id="UP000462760">
    <property type="component" value="Unassembled WGS sequence"/>
</dbReference>
<evidence type="ECO:0000313" key="2">
    <source>
        <dbReference type="EMBL" id="MSS44184.1"/>
    </source>
</evidence>
<dbReference type="CDD" id="cd05403">
    <property type="entry name" value="NT_KNTase_like"/>
    <property type="match status" value="1"/>
</dbReference>
<evidence type="ECO:0000313" key="3">
    <source>
        <dbReference type="Proteomes" id="UP000462760"/>
    </source>
</evidence>
<name>A0A844FJF3_9FIRM</name>
<proteinExistence type="predicted"/>
<dbReference type="GO" id="GO:0016740">
    <property type="term" value="F:transferase activity"/>
    <property type="evidence" value="ECO:0007669"/>
    <property type="project" value="UniProtKB-KW"/>
</dbReference>
<reference evidence="2 3" key="1">
    <citation type="submission" date="2019-08" db="EMBL/GenBank/DDBJ databases">
        <title>In-depth cultivation of the pig gut microbiome towards novel bacterial diversity and tailored functional studies.</title>
        <authorList>
            <person name="Wylensek D."/>
            <person name="Hitch T.C.A."/>
            <person name="Clavel T."/>
        </authorList>
    </citation>
    <scope>NUCLEOTIDE SEQUENCE [LARGE SCALE GENOMIC DNA]</scope>
    <source>
        <strain evidence="2 3">Med78-601-WT-4W-RMD-3</strain>
    </source>
</reference>
<dbReference type="InterPro" id="IPR041633">
    <property type="entry name" value="Polbeta"/>
</dbReference>
<dbReference type="InterPro" id="IPR052930">
    <property type="entry name" value="TA_antitoxin_MntA"/>
</dbReference>
<dbReference type="Pfam" id="PF18765">
    <property type="entry name" value="Polbeta"/>
    <property type="match status" value="1"/>
</dbReference>
<dbReference type="PANTHER" id="PTHR43852:SF3">
    <property type="entry name" value="NUCLEOTIDYLTRANSFERASE"/>
    <property type="match status" value="1"/>
</dbReference>
<protein>
    <submittedName>
        <fullName evidence="2">Nucleotidyltransferase domain-containing protein</fullName>
    </submittedName>
</protein>
<dbReference type="PANTHER" id="PTHR43852">
    <property type="entry name" value="NUCLEOTIDYLTRANSFERASE"/>
    <property type="match status" value="1"/>
</dbReference>
<organism evidence="2 3">
    <name type="scientific">Anaerosalibacter bizertensis</name>
    <dbReference type="NCBI Taxonomy" id="932217"/>
    <lineage>
        <taxon>Bacteria</taxon>
        <taxon>Bacillati</taxon>
        <taxon>Bacillota</taxon>
        <taxon>Tissierellia</taxon>
        <taxon>Tissierellales</taxon>
        <taxon>Sporanaerobacteraceae</taxon>
        <taxon>Anaerosalibacter</taxon>
    </lineage>
</organism>
<gene>
    <name evidence="2" type="ORF">FYJ27_10750</name>
</gene>
<feature type="domain" description="Polymerase beta nucleotidyltransferase" evidence="1">
    <location>
        <begin position="18"/>
        <end position="103"/>
    </location>
</feature>
<comment type="caution">
    <text evidence="2">The sequence shown here is derived from an EMBL/GenBank/DDBJ whole genome shotgun (WGS) entry which is preliminary data.</text>
</comment>
<dbReference type="AlphaFoldDB" id="A0A844FJF3"/>
<evidence type="ECO:0000259" key="1">
    <source>
        <dbReference type="Pfam" id="PF18765"/>
    </source>
</evidence>
<dbReference type="Gene3D" id="3.30.460.10">
    <property type="entry name" value="Beta Polymerase, domain 2"/>
    <property type="match status" value="1"/>
</dbReference>
<sequence length="133" mass="15714">MNDLLRESINIFLERAEEMCNINFAYIFGSYARGEENINSDIDIAIMPKEINMDKMSGLFVRGNLIELGKSIFKKDVDIVFLNADSVFLKYKIIQEGIVIKDSRDRITFESIVLREYFDFKYYSNYYNERMLV</sequence>
<dbReference type="SUPFAM" id="SSF81301">
    <property type="entry name" value="Nucleotidyltransferase"/>
    <property type="match status" value="1"/>
</dbReference>